<dbReference type="PANTHER" id="PTHR18968:SF13">
    <property type="entry name" value="ACETOLACTATE SYNTHASE CATALYTIC SUBUNIT, MITOCHONDRIAL"/>
    <property type="match status" value="1"/>
</dbReference>
<evidence type="ECO:0000256" key="7">
    <source>
        <dbReference type="ARBA" id="ARBA00022605"/>
    </source>
</evidence>
<dbReference type="InterPro" id="IPR029035">
    <property type="entry name" value="DHS-like_NAD/FAD-binding_dom"/>
</dbReference>
<dbReference type="UniPathway" id="UPA00049">
    <property type="reaction ID" value="UER00059"/>
</dbReference>
<dbReference type="InterPro" id="IPR011766">
    <property type="entry name" value="TPP_enzyme_TPP-bd"/>
</dbReference>
<dbReference type="EMBL" id="CCXY01000161">
    <property type="protein sequence ID" value="CEG12532.1"/>
    <property type="molecule type" value="Genomic_DNA"/>
</dbReference>
<dbReference type="InterPro" id="IPR012846">
    <property type="entry name" value="Acetolactate_synth_lsu"/>
</dbReference>
<evidence type="ECO:0000256" key="6">
    <source>
        <dbReference type="ARBA" id="ARBA00013145"/>
    </source>
</evidence>
<dbReference type="NCBIfam" id="TIGR00118">
    <property type="entry name" value="acolac_lg"/>
    <property type="match status" value="1"/>
</dbReference>
<evidence type="ECO:0000256" key="9">
    <source>
        <dbReference type="ARBA" id="ARBA00022723"/>
    </source>
</evidence>
<evidence type="ECO:0000256" key="10">
    <source>
        <dbReference type="ARBA" id="ARBA00022842"/>
    </source>
</evidence>
<dbReference type="FunFam" id="3.40.50.1220:FF:000008">
    <property type="entry name" value="Acetolactate synthase"/>
    <property type="match status" value="1"/>
</dbReference>
<comment type="cofactor">
    <cofactor evidence="1">
        <name>Mg(2+)</name>
        <dbReference type="ChEBI" id="CHEBI:18420"/>
    </cofactor>
</comment>
<evidence type="ECO:0000256" key="11">
    <source>
        <dbReference type="ARBA" id="ARBA00023052"/>
    </source>
</evidence>
<protein>
    <recommendedName>
        <fullName evidence="6">acetolactate synthase</fullName>
        <ecNumber evidence="6">2.2.1.6</ecNumber>
    </recommendedName>
</protein>
<comment type="pathway">
    <text evidence="4">Amino-acid biosynthesis; L-valine biosynthesis; L-valine from pyruvate: step 1/4.</text>
</comment>
<evidence type="ECO:0000256" key="5">
    <source>
        <dbReference type="ARBA" id="ARBA00007812"/>
    </source>
</evidence>
<dbReference type="Pfam" id="PF02775">
    <property type="entry name" value="TPP_enzyme_C"/>
    <property type="match status" value="1"/>
</dbReference>
<dbReference type="InterPro" id="IPR012001">
    <property type="entry name" value="Thiamin_PyroP_enz_TPP-bd_dom"/>
</dbReference>
<feature type="domain" description="Thiamine pyrophosphate enzyme TPP-binding" evidence="15">
    <location>
        <begin position="388"/>
        <end position="535"/>
    </location>
</feature>
<dbReference type="Gene3D" id="3.40.50.1220">
    <property type="entry name" value="TPP-binding domain"/>
    <property type="match status" value="1"/>
</dbReference>
<keyword evidence="10" id="KW-0460">Magnesium</keyword>
<dbReference type="GO" id="GO:0030976">
    <property type="term" value="F:thiamine pyrophosphate binding"/>
    <property type="evidence" value="ECO:0007669"/>
    <property type="project" value="InterPro"/>
</dbReference>
<organism evidence="17">
    <name type="scientific">groundwater metagenome</name>
    <dbReference type="NCBI Taxonomy" id="717931"/>
    <lineage>
        <taxon>unclassified sequences</taxon>
        <taxon>metagenomes</taxon>
        <taxon>ecological metagenomes</taxon>
    </lineage>
</organism>
<evidence type="ECO:0000256" key="4">
    <source>
        <dbReference type="ARBA" id="ARBA00005025"/>
    </source>
</evidence>
<evidence type="ECO:0000259" key="14">
    <source>
        <dbReference type="Pfam" id="PF00205"/>
    </source>
</evidence>
<dbReference type="SUPFAM" id="SSF52518">
    <property type="entry name" value="Thiamin diphosphate-binding fold (THDP-binding)"/>
    <property type="match status" value="2"/>
</dbReference>
<name>A0A098E920_9ZZZZ</name>
<accession>A0A098E920</accession>
<keyword evidence="8 17" id="KW-0808">Transferase</keyword>
<dbReference type="PANTHER" id="PTHR18968">
    <property type="entry name" value="THIAMINE PYROPHOSPHATE ENZYMES"/>
    <property type="match status" value="1"/>
</dbReference>
<evidence type="ECO:0000256" key="2">
    <source>
        <dbReference type="ARBA" id="ARBA00001964"/>
    </source>
</evidence>
<dbReference type="EC" id="2.2.1.6" evidence="6"/>
<dbReference type="InterPro" id="IPR045229">
    <property type="entry name" value="TPP_enz"/>
</dbReference>
<evidence type="ECO:0000256" key="1">
    <source>
        <dbReference type="ARBA" id="ARBA00001946"/>
    </source>
</evidence>
<dbReference type="UniPathway" id="UPA00047">
    <property type="reaction ID" value="UER00055"/>
</dbReference>
<proteinExistence type="inferred from homology"/>
<dbReference type="GO" id="GO:0003984">
    <property type="term" value="F:acetolactate synthase activity"/>
    <property type="evidence" value="ECO:0007669"/>
    <property type="project" value="UniProtKB-EC"/>
</dbReference>
<evidence type="ECO:0000256" key="12">
    <source>
        <dbReference type="ARBA" id="ARBA00023304"/>
    </source>
</evidence>
<evidence type="ECO:0000259" key="16">
    <source>
        <dbReference type="Pfam" id="PF02776"/>
    </source>
</evidence>
<keyword evidence="11 13" id="KW-0786">Thiamine pyrophosphate</keyword>
<dbReference type="InterPro" id="IPR039368">
    <property type="entry name" value="AHAS_TPP"/>
</dbReference>
<evidence type="ECO:0000313" key="17">
    <source>
        <dbReference type="EMBL" id="CEG12532.1"/>
    </source>
</evidence>
<evidence type="ECO:0000256" key="3">
    <source>
        <dbReference type="ARBA" id="ARBA00004974"/>
    </source>
</evidence>
<evidence type="ECO:0000259" key="15">
    <source>
        <dbReference type="Pfam" id="PF02775"/>
    </source>
</evidence>
<dbReference type="InterPro" id="IPR029061">
    <property type="entry name" value="THDP-binding"/>
</dbReference>
<dbReference type="Pfam" id="PF02776">
    <property type="entry name" value="TPP_enzyme_N"/>
    <property type="match status" value="1"/>
</dbReference>
<dbReference type="GO" id="GO:0050660">
    <property type="term" value="F:flavin adenine dinucleotide binding"/>
    <property type="evidence" value="ECO:0007669"/>
    <property type="project" value="InterPro"/>
</dbReference>
<comment type="similarity">
    <text evidence="5 13">Belongs to the TPP enzyme family.</text>
</comment>
<dbReference type="AlphaFoldDB" id="A0A098E920"/>
<dbReference type="SUPFAM" id="SSF52467">
    <property type="entry name" value="DHS-like NAD/FAD-binding domain"/>
    <property type="match status" value="1"/>
</dbReference>
<evidence type="ECO:0000256" key="8">
    <source>
        <dbReference type="ARBA" id="ARBA00022679"/>
    </source>
</evidence>
<dbReference type="Pfam" id="PF00205">
    <property type="entry name" value="TPP_enzyme_M"/>
    <property type="match status" value="1"/>
</dbReference>
<comment type="cofactor">
    <cofactor evidence="2">
        <name>thiamine diphosphate</name>
        <dbReference type="ChEBI" id="CHEBI:58937"/>
    </cofactor>
</comment>
<feature type="domain" description="Thiamine pyrophosphate enzyme central" evidence="14">
    <location>
        <begin position="195"/>
        <end position="327"/>
    </location>
</feature>
<dbReference type="CDD" id="cd07035">
    <property type="entry name" value="TPP_PYR_POX_like"/>
    <property type="match status" value="1"/>
</dbReference>
<feature type="domain" description="Thiamine pyrophosphate enzyme N-terminal TPP-binding" evidence="16">
    <location>
        <begin position="1"/>
        <end position="116"/>
    </location>
</feature>
<dbReference type="FunFam" id="3.40.50.970:FF:000007">
    <property type="entry name" value="Acetolactate synthase"/>
    <property type="match status" value="1"/>
</dbReference>
<keyword evidence="12" id="KW-0100">Branched-chain amino acid biosynthesis</keyword>
<dbReference type="CDD" id="cd02015">
    <property type="entry name" value="TPP_AHAS"/>
    <property type="match status" value="1"/>
</dbReference>
<dbReference type="GO" id="GO:0005948">
    <property type="term" value="C:acetolactate synthase complex"/>
    <property type="evidence" value="ECO:0007669"/>
    <property type="project" value="TreeGrafter"/>
</dbReference>
<dbReference type="GO" id="GO:0009097">
    <property type="term" value="P:isoleucine biosynthetic process"/>
    <property type="evidence" value="ECO:0007669"/>
    <property type="project" value="UniProtKB-UniPathway"/>
</dbReference>
<reference evidence="17" key="1">
    <citation type="submission" date="2014-09" db="EMBL/GenBank/DDBJ databases">
        <authorList>
            <person name="Probst J Alexander"/>
        </authorList>
    </citation>
    <scope>NUCLEOTIDE SEQUENCE</scope>
</reference>
<dbReference type="GO" id="GO:0000287">
    <property type="term" value="F:magnesium ion binding"/>
    <property type="evidence" value="ECO:0007669"/>
    <property type="project" value="InterPro"/>
</dbReference>
<dbReference type="InterPro" id="IPR012000">
    <property type="entry name" value="Thiamin_PyroP_enz_cen_dom"/>
</dbReference>
<dbReference type="Gene3D" id="3.40.50.970">
    <property type="match status" value="2"/>
</dbReference>
<comment type="pathway">
    <text evidence="3">Amino-acid biosynthesis; L-isoleucine biosynthesis; L-isoleucine from 2-oxobutanoate: step 1/4.</text>
</comment>
<dbReference type="GO" id="GO:0009099">
    <property type="term" value="P:L-valine biosynthetic process"/>
    <property type="evidence" value="ECO:0007669"/>
    <property type="project" value="UniProtKB-UniPathway"/>
</dbReference>
<keyword evidence="7" id="KW-0028">Amino-acid biosynthesis</keyword>
<sequence length="565" mass="62232">MKGAEALIKSLESEGVEHIFGILGGSILDVYDKLLDSKIRHILVRHEQVAAHAAEGYARASGKTGVCFATSGPGGTNLVTGIADAFLDSTPIVAVTGQVPSYLIGKDAFQEADIMGITMPISKHNFQIRDPETIPTVVKSAFKIASTRRQGPVLIDFPKDMQRKELTNKFLYPNDVNLRGYKDIKSEIHQGPLKVASELLLNAEMPLILAGGGVISSNASAELIKFAESLNIPVATTLMGKGVIPETHPLSLGMVGMHGRKAANYLISECDVLFAIGCRFSDRVTGDIKSFAPYAKIIHADIDAAEIDKNVRVDVPIVGDAKNVLRNIIEITNNLKSKEKYAWSEKVKKYKQEYAPFYDYDSTPIKQQRIMKELNELIDDKTIIVTEVGQCQMWAAHYLNIKNPRQFISSGGLGTMGFGFPASIGAKVARPECNVIDVGSEGSFLMTSQDLATCVVENIPVVVLLLDNRWFGMVKQWQNLFYDKRYSATYLGEVPDFVKFAEAFSAKGIRVEKQDEIRPAFKEAMECGKPTIIDVVVDREEHILPMVRPGGKLFEMIEKKDVVGK</sequence>
<gene>
    <name evidence="17" type="primary">ilvB</name>
    <name evidence="17" type="ORF">MSIBF_A2430004</name>
</gene>
<keyword evidence="9" id="KW-0479">Metal-binding</keyword>
<evidence type="ECO:0000256" key="13">
    <source>
        <dbReference type="RuleBase" id="RU362132"/>
    </source>
</evidence>